<keyword evidence="2" id="KW-1185">Reference proteome</keyword>
<evidence type="ECO:0000313" key="1">
    <source>
        <dbReference type="EMBL" id="VEL19830.1"/>
    </source>
</evidence>
<dbReference type="AlphaFoldDB" id="A0A448WTG9"/>
<accession>A0A448WTG9</accession>
<proteinExistence type="predicted"/>
<organism evidence="1 2">
    <name type="scientific">Protopolystoma xenopodis</name>
    <dbReference type="NCBI Taxonomy" id="117903"/>
    <lineage>
        <taxon>Eukaryota</taxon>
        <taxon>Metazoa</taxon>
        <taxon>Spiralia</taxon>
        <taxon>Lophotrochozoa</taxon>
        <taxon>Platyhelminthes</taxon>
        <taxon>Monogenea</taxon>
        <taxon>Polyopisthocotylea</taxon>
        <taxon>Polystomatidea</taxon>
        <taxon>Polystomatidae</taxon>
        <taxon>Protopolystoma</taxon>
    </lineage>
</organism>
<reference evidence="1" key="1">
    <citation type="submission" date="2018-11" db="EMBL/GenBank/DDBJ databases">
        <authorList>
            <consortium name="Pathogen Informatics"/>
        </authorList>
    </citation>
    <scope>NUCLEOTIDE SEQUENCE</scope>
</reference>
<dbReference type="EMBL" id="CAAALY010043476">
    <property type="protein sequence ID" value="VEL19830.1"/>
    <property type="molecule type" value="Genomic_DNA"/>
</dbReference>
<gene>
    <name evidence="1" type="ORF">PXEA_LOCUS13270</name>
</gene>
<name>A0A448WTG9_9PLAT</name>
<evidence type="ECO:0000313" key="2">
    <source>
        <dbReference type="Proteomes" id="UP000784294"/>
    </source>
</evidence>
<comment type="caution">
    <text evidence="1">The sequence shown here is derived from an EMBL/GenBank/DDBJ whole genome shotgun (WGS) entry which is preliminary data.</text>
</comment>
<dbReference type="Proteomes" id="UP000784294">
    <property type="component" value="Unassembled WGS sequence"/>
</dbReference>
<protein>
    <submittedName>
        <fullName evidence="1">Uncharacterized protein</fullName>
    </submittedName>
</protein>
<sequence>MEGRCLMLMSFGQMAESIGTEMHLPKLPAHRILKISEYGNVMLCRSVNIILRMETARSAELSSRLFKAAILSGNGRIS</sequence>